<evidence type="ECO:0000259" key="3">
    <source>
        <dbReference type="Pfam" id="PF02709"/>
    </source>
</evidence>
<dbReference type="PANTHER" id="PTHR19300">
    <property type="entry name" value="BETA-1,4-GALACTOSYLTRANSFERASE"/>
    <property type="match status" value="1"/>
</dbReference>
<reference evidence="4 5" key="2">
    <citation type="submission" date="2018-11" db="EMBL/GenBank/DDBJ databases">
        <authorList>
            <consortium name="Pathogen Informatics"/>
        </authorList>
    </citation>
    <scope>NUCLEOTIDE SEQUENCE [LARGE SCALE GENOMIC DNA]</scope>
</reference>
<evidence type="ECO:0000313" key="4">
    <source>
        <dbReference type="EMBL" id="VDO13595.1"/>
    </source>
</evidence>
<protein>
    <submittedName>
        <fullName evidence="6">Glyco_transf_7C domain-containing protein</fullName>
    </submittedName>
</protein>
<dbReference type="WBParaSite" id="HNAJ_0001263801-mRNA-1">
    <property type="protein sequence ID" value="HNAJ_0001263801-mRNA-1"/>
    <property type="gene ID" value="HNAJ_0001263801"/>
</dbReference>
<dbReference type="InterPro" id="IPR029044">
    <property type="entry name" value="Nucleotide-diphossugar_trans"/>
</dbReference>
<dbReference type="GO" id="GO:0005794">
    <property type="term" value="C:Golgi apparatus"/>
    <property type="evidence" value="ECO:0007669"/>
    <property type="project" value="TreeGrafter"/>
</dbReference>
<sequence length="172" mass="19805">MEKADSTERNCSMRQFERKKKAPKYDRLPGSKCFASHDADKLPLNLDVPYSCTKGPHQLLGILKNDNKTTEQYPAFLGGETMFSMEQFERIVGASNSFLGWGGEDDDLWQRVQMARLKVVTSDKNKDQFYEGNSKHFRDVNPDSEALLKRETKNRLCGEMDYDRLITLLDPE</sequence>
<dbReference type="AlphaFoldDB" id="A0A0R3TXP3"/>
<name>A0A0R3TXP3_RODNA</name>
<dbReference type="Proteomes" id="UP000278807">
    <property type="component" value="Unassembled WGS sequence"/>
</dbReference>
<evidence type="ECO:0000313" key="6">
    <source>
        <dbReference type="WBParaSite" id="HNAJ_0001263801-mRNA-1"/>
    </source>
</evidence>
<reference evidence="6" key="1">
    <citation type="submission" date="2017-02" db="UniProtKB">
        <authorList>
            <consortium name="WormBaseParasite"/>
        </authorList>
    </citation>
    <scope>IDENTIFICATION</scope>
</reference>
<feature type="region of interest" description="Disordered" evidence="2">
    <location>
        <begin position="1"/>
        <end position="28"/>
    </location>
</feature>
<dbReference type="PANTHER" id="PTHR19300:SF57">
    <property type="entry name" value="BETA-1,4-N-ACETYLGALACTOSAMINYLTRANSFERASE"/>
    <property type="match status" value="1"/>
</dbReference>
<evidence type="ECO:0000256" key="1">
    <source>
        <dbReference type="ARBA" id="ARBA00022679"/>
    </source>
</evidence>
<gene>
    <name evidence="4" type="ORF">HNAJ_LOCUS12616</name>
</gene>
<dbReference type="SUPFAM" id="SSF53448">
    <property type="entry name" value="Nucleotide-diphospho-sugar transferases"/>
    <property type="match status" value="1"/>
</dbReference>
<organism evidence="6">
    <name type="scientific">Rodentolepis nana</name>
    <name type="common">Dwarf tapeworm</name>
    <name type="synonym">Hymenolepis nana</name>
    <dbReference type="NCBI Taxonomy" id="102285"/>
    <lineage>
        <taxon>Eukaryota</taxon>
        <taxon>Metazoa</taxon>
        <taxon>Spiralia</taxon>
        <taxon>Lophotrochozoa</taxon>
        <taxon>Platyhelminthes</taxon>
        <taxon>Cestoda</taxon>
        <taxon>Eucestoda</taxon>
        <taxon>Cyclophyllidea</taxon>
        <taxon>Hymenolepididae</taxon>
        <taxon>Rodentolepis</taxon>
    </lineage>
</organism>
<keyword evidence="5" id="KW-1185">Reference proteome</keyword>
<dbReference type="Gene3D" id="3.90.550.10">
    <property type="entry name" value="Spore Coat Polysaccharide Biosynthesis Protein SpsA, Chain A"/>
    <property type="match status" value="1"/>
</dbReference>
<evidence type="ECO:0000313" key="5">
    <source>
        <dbReference type="Proteomes" id="UP000278807"/>
    </source>
</evidence>
<dbReference type="Pfam" id="PF02709">
    <property type="entry name" value="Glyco_transf_7C"/>
    <property type="match status" value="1"/>
</dbReference>
<dbReference type="EMBL" id="UZAE01014491">
    <property type="protein sequence ID" value="VDO13595.1"/>
    <property type="molecule type" value="Genomic_DNA"/>
</dbReference>
<dbReference type="STRING" id="102285.A0A0R3TXP3"/>
<dbReference type="OrthoDB" id="10016069at2759"/>
<feature type="domain" description="Galactosyltransferase C-terminal" evidence="3">
    <location>
        <begin position="68"/>
        <end position="130"/>
    </location>
</feature>
<dbReference type="InterPro" id="IPR027791">
    <property type="entry name" value="Galactosyl_T_C"/>
</dbReference>
<dbReference type="GO" id="GO:0005975">
    <property type="term" value="P:carbohydrate metabolic process"/>
    <property type="evidence" value="ECO:0007669"/>
    <property type="project" value="InterPro"/>
</dbReference>
<evidence type="ECO:0000256" key="2">
    <source>
        <dbReference type="SAM" id="MobiDB-lite"/>
    </source>
</evidence>
<accession>A0A0R3TXP3</accession>
<keyword evidence="1" id="KW-0808">Transferase</keyword>
<dbReference type="PRINTS" id="PR02050">
    <property type="entry name" value="B14GALTRFASE"/>
</dbReference>
<dbReference type="GO" id="GO:0008378">
    <property type="term" value="F:galactosyltransferase activity"/>
    <property type="evidence" value="ECO:0007669"/>
    <property type="project" value="TreeGrafter"/>
</dbReference>
<proteinExistence type="predicted"/>
<dbReference type="InterPro" id="IPR003859">
    <property type="entry name" value="Galactosyl_T"/>
</dbReference>